<protein>
    <submittedName>
        <fullName evidence="2">Uncharacterized protein</fullName>
    </submittedName>
</protein>
<sequence length="87" mass="9349">MFSNAGIFNNHQGILDLDLTACDHLFAVNVRGMAACVKHAMQSIVDIGVKGSIVCMTSVVVTSGVENYTDYVMSKHAMLGLVRSASW</sequence>
<dbReference type="InterPro" id="IPR020904">
    <property type="entry name" value="Sc_DH/Rdtase_CS"/>
</dbReference>
<dbReference type="InterPro" id="IPR036291">
    <property type="entry name" value="NAD(P)-bd_dom_sf"/>
</dbReference>
<evidence type="ECO:0000256" key="1">
    <source>
        <dbReference type="ARBA" id="ARBA00006484"/>
    </source>
</evidence>
<dbReference type="AlphaFoldDB" id="A0A822YVD0"/>
<accession>A0A822YVD0</accession>
<evidence type="ECO:0000313" key="2">
    <source>
        <dbReference type="EMBL" id="DAD36470.1"/>
    </source>
</evidence>
<dbReference type="Proteomes" id="UP000607653">
    <property type="component" value="Unassembled WGS sequence"/>
</dbReference>
<dbReference type="PANTHER" id="PTHR42820:SF21">
    <property type="entry name" value="SHORT-CHAIN DEHYDROGENASE REDUCTASE 3B-LIKE"/>
    <property type="match status" value="1"/>
</dbReference>
<gene>
    <name evidence="2" type="ORF">HUJ06_007111</name>
</gene>
<proteinExistence type="inferred from homology"/>
<dbReference type="PANTHER" id="PTHR42820">
    <property type="entry name" value="SHORT-CHAIN DEHYDROGENASE REDUCTASE"/>
    <property type="match status" value="1"/>
</dbReference>
<dbReference type="EMBL" id="DUZY01000004">
    <property type="protein sequence ID" value="DAD36470.1"/>
    <property type="molecule type" value="Genomic_DNA"/>
</dbReference>
<dbReference type="InterPro" id="IPR002347">
    <property type="entry name" value="SDR_fam"/>
</dbReference>
<evidence type="ECO:0000313" key="3">
    <source>
        <dbReference type="Proteomes" id="UP000607653"/>
    </source>
</evidence>
<comment type="similarity">
    <text evidence="1">Belongs to the short-chain dehydrogenases/reductases (SDR) family.</text>
</comment>
<name>A0A822YVD0_NELNU</name>
<dbReference type="CDD" id="cd05233">
    <property type="entry name" value="SDR_c"/>
    <property type="match status" value="1"/>
</dbReference>
<dbReference type="PROSITE" id="PS00061">
    <property type="entry name" value="ADH_SHORT"/>
    <property type="match status" value="1"/>
</dbReference>
<dbReference type="Pfam" id="PF13561">
    <property type="entry name" value="adh_short_C2"/>
    <property type="match status" value="1"/>
</dbReference>
<reference evidence="2 3" key="1">
    <citation type="journal article" date="2020" name="Mol. Biol. Evol.">
        <title>Distinct Expression and Methylation Patterns for Genes with Different Fates following a Single Whole-Genome Duplication in Flowering Plants.</title>
        <authorList>
            <person name="Shi T."/>
            <person name="Rahmani R.S."/>
            <person name="Gugger P.F."/>
            <person name="Wang M."/>
            <person name="Li H."/>
            <person name="Zhang Y."/>
            <person name="Li Z."/>
            <person name="Wang Q."/>
            <person name="Van de Peer Y."/>
            <person name="Marchal K."/>
            <person name="Chen J."/>
        </authorList>
    </citation>
    <scope>NUCLEOTIDE SEQUENCE [LARGE SCALE GENOMIC DNA]</scope>
    <source>
        <tissue evidence="2">Leaf</tissue>
    </source>
</reference>
<comment type="caution">
    <text evidence="2">The sequence shown here is derived from an EMBL/GenBank/DDBJ whole genome shotgun (WGS) entry which is preliminary data.</text>
</comment>
<keyword evidence="3" id="KW-1185">Reference proteome</keyword>
<organism evidence="2 3">
    <name type="scientific">Nelumbo nucifera</name>
    <name type="common">Sacred lotus</name>
    <dbReference type="NCBI Taxonomy" id="4432"/>
    <lineage>
        <taxon>Eukaryota</taxon>
        <taxon>Viridiplantae</taxon>
        <taxon>Streptophyta</taxon>
        <taxon>Embryophyta</taxon>
        <taxon>Tracheophyta</taxon>
        <taxon>Spermatophyta</taxon>
        <taxon>Magnoliopsida</taxon>
        <taxon>Proteales</taxon>
        <taxon>Nelumbonaceae</taxon>
        <taxon>Nelumbo</taxon>
    </lineage>
</organism>
<dbReference type="SUPFAM" id="SSF51735">
    <property type="entry name" value="NAD(P)-binding Rossmann-fold domains"/>
    <property type="match status" value="1"/>
</dbReference>
<dbReference type="Gene3D" id="3.40.50.720">
    <property type="entry name" value="NAD(P)-binding Rossmann-like Domain"/>
    <property type="match status" value="1"/>
</dbReference>